<evidence type="ECO:0000256" key="10">
    <source>
        <dbReference type="ARBA" id="ARBA00032057"/>
    </source>
</evidence>
<dbReference type="KEGG" id="tpla:ElP_66050"/>
<dbReference type="RefSeq" id="WP_145277311.1">
    <property type="nucleotide sequence ID" value="NZ_CP036426.1"/>
</dbReference>
<evidence type="ECO:0000256" key="12">
    <source>
        <dbReference type="ARBA" id="ARBA00034013"/>
    </source>
</evidence>
<dbReference type="SUPFAM" id="SSF51445">
    <property type="entry name" value="(Trans)glycosidases"/>
    <property type="match status" value="1"/>
</dbReference>
<dbReference type="EC" id="3.2.1.141" evidence="4 13"/>
<feature type="region of interest" description="Disordered" evidence="17">
    <location>
        <begin position="78"/>
        <end position="98"/>
    </location>
</feature>
<accession>A0A518HCT7</accession>
<evidence type="ECO:0000256" key="3">
    <source>
        <dbReference type="ARBA" id="ARBA00008061"/>
    </source>
</evidence>
<evidence type="ECO:0000256" key="9">
    <source>
        <dbReference type="ARBA" id="ARBA00023295"/>
    </source>
</evidence>
<feature type="domain" description="Glycosyl hydrolase family 13 catalytic" evidence="18">
    <location>
        <begin position="122"/>
        <end position="455"/>
    </location>
</feature>
<evidence type="ECO:0000313" key="19">
    <source>
        <dbReference type="EMBL" id="QDV38650.1"/>
    </source>
</evidence>
<evidence type="ECO:0000259" key="18">
    <source>
        <dbReference type="SMART" id="SM00642"/>
    </source>
</evidence>
<keyword evidence="20" id="KW-1185">Reference proteome</keyword>
<evidence type="ECO:0000256" key="2">
    <source>
        <dbReference type="ARBA" id="ARBA00005199"/>
    </source>
</evidence>
<keyword evidence="8" id="KW-0119">Carbohydrate metabolism</keyword>
<evidence type="ECO:0000256" key="7">
    <source>
        <dbReference type="ARBA" id="ARBA00022801"/>
    </source>
</evidence>
<name>A0A518HCT7_9BACT</name>
<evidence type="ECO:0000256" key="16">
    <source>
        <dbReference type="PIRSR" id="PIRSR006337-3"/>
    </source>
</evidence>
<dbReference type="SUPFAM" id="SSF81296">
    <property type="entry name" value="E set domains"/>
    <property type="match status" value="1"/>
</dbReference>
<dbReference type="Pfam" id="PF11941">
    <property type="entry name" value="DUF3459"/>
    <property type="match status" value="1"/>
</dbReference>
<sequence>MGSTTGRRLPVGAEPLPGGGGVHFRVWAPDRERVEVVFEGGETRALALEREPGGYHSGPIPGVGPGARYRFRLDGEGPFPDPASRFQPEGPHGPSEVIDPDGFPWSDAGWEGIDPEGQVLYELHVGTFTDAGTWGAAADRLPGLAELGVTAIELMPVAEFPGRFGWGYDGVDLFAPTRLYGRPDDLKRFVDRAHEVGLGVILDVVYNHFGPDGNYLPSFSRHYMSTRHTTEWGESPNFDGEQSGPVREFVLANAAYWIDEFHLDGLRVDATQDVHDDSPEHLLAAITRAARRAAGGRRVLLVAENEPQHAEILTPIEEGGLGFDMAWSDDFHHTALVALTGRNDAYYADYLGSAQEFVSALKRGWLYQGQKNVRQSKRRGTPAFDRAACQFVFFLQNHDQLANSMRGERLPHQCGPGRYRAMTALWLLAPQTPMFFQGQEFASSRPFLYFMDHVPELAEAVRRGHDEFLMQFDDLALPEIQARLPDPGDPATFLRCKLDHDERVGHAHDFALHCDLLRLRRDRQGLRGPVDGAVLGPEAFVVRSFDPDGGGDDRLLVVNLGRALHLDPPPEPLLAPPGGTSWEILWSSESHQYGGTGTPTLEAGDGWHLPGHAAVLLRPRADDDHPTEDAPHAV</sequence>
<dbReference type="InterPro" id="IPR022567">
    <property type="entry name" value="DUF3459"/>
</dbReference>
<feature type="active site" description="Proton donor" evidence="15">
    <location>
        <position position="304"/>
    </location>
</feature>
<organism evidence="19 20">
    <name type="scientific">Tautonia plasticadhaerens</name>
    <dbReference type="NCBI Taxonomy" id="2527974"/>
    <lineage>
        <taxon>Bacteria</taxon>
        <taxon>Pseudomonadati</taxon>
        <taxon>Planctomycetota</taxon>
        <taxon>Planctomycetia</taxon>
        <taxon>Isosphaerales</taxon>
        <taxon>Isosphaeraceae</taxon>
        <taxon>Tautonia</taxon>
    </lineage>
</organism>
<evidence type="ECO:0000256" key="4">
    <source>
        <dbReference type="ARBA" id="ARBA00012268"/>
    </source>
</evidence>
<evidence type="ECO:0000256" key="13">
    <source>
        <dbReference type="NCBIfam" id="TIGR02402"/>
    </source>
</evidence>
<evidence type="ECO:0000256" key="15">
    <source>
        <dbReference type="PIRSR" id="PIRSR006337-1"/>
    </source>
</evidence>
<evidence type="ECO:0000256" key="17">
    <source>
        <dbReference type="SAM" id="MobiDB-lite"/>
    </source>
</evidence>
<protein>
    <recommendedName>
        <fullName evidence="5 13">Malto-oligosyltrehalose trehalohydrolase</fullName>
        <shortName evidence="14">MTHase</shortName>
        <ecNumber evidence="4 13">3.2.1.141</ecNumber>
    </recommendedName>
    <alternativeName>
        <fullName evidence="11 14">4-alpha-D-((1-&gt;4)-alpha-D-glucano)trehalose trehalohydrolase</fullName>
    </alternativeName>
    <alternativeName>
        <fullName evidence="10 14">Maltooligosyl trehalose trehalohydrolase</fullName>
    </alternativeName>
</protein>
<dbReference type="Pfam" id="PF02922">
    <property type="entry name" value="CBM_48"/>
    <property type="match status" value="1"/>
</dbReference>
<comment type="pathway">
    <text evidence="2 14">Glycan biosynthesis; trehalose biosynthesis.</text>
</comment>
<dbReference type="Gene3D" id="3.20.20.80">
    <property type="entry name" value="Glycosidases"/>
    <property type="match status" value="1"/>
</dbReference>
<dbReference type="InterPro" id="IPR017853">
    <property type="entry name" value="GH"/>
</dbReference>
<evidence type="ECO:0000256" key="1">
    <source>
        <dbReference type="ARBA" id="ARBA00004496"/>
    </source>
</evidence>
<dbReference type="SMART" id="SM00642">
    <property type="entry name" value="Aamy"/>
    <property type="match status" value="1"/>
</dbReference>
<dbReference type="InterPro" id="IPR013783">
    <property type="entry name" value="Ig-like_fold"/>
</dbReference>
<dbReference type="GO" id="GO:0033942">
    <property type="term" value="F:4-alpha-D-(1-&gt;4)-alpha-D-glucanotrehalose trehalohydrolase activity"/>
    <property type="evidence" value="ECO:0007669"/>
    <property type="project" value="UniProtKB-EC"/>
</dbReference>
<keyword evidence="9 14" id="KW-0326">Glycosidase</keyword>
<dbReference type="Gene3D" id="2.60.40.10">
    <property type="entry name" value="Immunoglobulins"/>
    <property type="match status" value="1"/>
</dbReference>
<feature type="active site" description="Nucleophile" evidence="15">
    <location>
        <position position="269"/>
    </location>
</feature>
<keyword evidence="7 14" id="KW-0378">Hydrolase</keyword>
<comment type="similarity">
    <text evidence="3 14">Belongs to the glycosyl hydrolase 13 family.</text>
</comment>
<dbReference type="CDD" id="cd11325">
    <property type="entry name" value="AmyAc_GTHase"/>
    <property type="match status" value="1"/>
</dbReference>
<comment type="subcellular location">
    <subcellularLocation>
        <location evidence="1 15">Cytoplasm</location>
    </subcellularLocation>
</comment>
<dbReference type="InterPro" id="IPR006047">
    <property type="entry name" value="GH13_cat_dom"/>
</dbReference>
<dbReference type="CDD" id="cd02853">
    <property type="entry name" value="E_set_MTHase_like_N"/>
    <property type="match status" value="1"/>
</dbReference>
<dbReference type="InterPro" id="IPR004193">
    <property type="entry name" value="Glyco_hydro_13_N"/>
</dbReference>
<dbReference type="GO" id="GO:0005737">
    <property type="term" value="C:cytoplasm"/>
    <property type="evidence" value="ECO:0007669"/>
    <property type="project" value="UniProtKB-SubCell"/>
</dbReference>
<proteinExistence type="inferred from homology"/>
<dbReference type="EMBL" id="CP036426">
    <property type="protein sequence ID" value="QDV38650.1"/>
    <property type="molecule type" value="Genomic_DNA"/>
</dbReference>
<dbReference type="Gene3D" id="1.10.10.760">
    <property type="entry name" value="E-set domains of sugar-utilizing enzymes"/>
    <property type="match status" value="1"/>
</dbReference>
<dbReference type="AlphaFoldDB" id="A0A518HCT7"/>
<gene>
    <name evidence="19" type="primary">treZ_2</name>
    <name evidence="19" type="ORF">ElP_66050</name>
</gene>
<feature type="site" description="Transition state stabilizer" evidence="16">
    <location>
        <position position="399"/>
    </location>
</feature>
<evidence type="ECO:0000256" key="14">
    <source>
        <dbReference type="PIRNR" id="PIRNR006337"/>
    </source>
</evidence>
<evidence type="ECO:0000313" key="20">
    <source>
        <dbReference type="Proteomes" id="UP000317835"/>
    </source>
</evidence>
<dbReference type="Proteomes" id="UP000317835">
    <property type="component" value="Chromosome"/>
</dbReference>
<dbReference type="GO" id="GO:0005992">
    <property type="term" value="P:trehalose biosynthetic process"/>
    <property type="evidence" value="ECO:0007669"/>
    <property type="project" value="UniProtKB-UniRule"/>
</dbReference>
<evidence type="ECO:0000256" key="8">
    <source>
        <dbReference type="ARBA" id="ARBA00023277"/>
    </source>
</evidence>
<evidence type="ECO:0000256" key="6">
    <source>
        <dbReference type="ARBA" id="ARBA00022490"/>
    </source>
</evidence>
<dbReference type="NCBIfam" id="TIGR02402">
    <property type="entry name" value="trehalose_TreZ"/>
    <property type="match status" value="1"/>
</dbReference>
<dbReference type="OrthoDB" id="226102at2"/>
<evidence type="ECO:0000256" key="5">
    <source>
        <dbReference type="ARBA" id="ARBA00015938"/>
    </source>
</evidence>
<dbReference type="Pfam" id="PF00128">
    <property type="entry name" value="Alpha-amylase"/>
    <property type="match status" value="1"/>
</dbReference>
<dbReference type="InterPro" id="IPR044901">
    <property type="entry name" value="Trehalose_TreZ_E-set_sf"/>
</dbReference>
<comment type="catalytic activity">
    <reaction evidence="12 14">
        <text>hydrolysis of (1-&gt;4)-alpha-D-glucosidic linkage in 4-alpha-D-[(1-&gt;4)-alpha-D-glucanosyl]n trehalose to yield trehalose and (1-&gt;4)-alpha-D-glucan.</text>
        <dbReference type="EC" id="3.2.1.141"/>
    </reaction>
</comment>
<reference evidence="19 20" key="1">
    <citation type="submission" date="2019-02" db="EMBL/GenBank/DDBJ databases">
        <title>Deep-cultivation of Planctomycetes and their phenomic and genomic characterization uncovers novel biology.</title>
        <authorList>
            <person name="Wiegand S."/>
            <person name="Jogler M."/>
            <person name="Boedeker C."/>
            <person name="Pinto D."/>
            <person name="Vollmers J."/>
            <person name="Rivas-Marin E."/>
            <person name="Kohn T."/>
            <person name="Peeters S.H."/>
            <person name="Heuer A."/>
            <person name="Rast P."/>
            <person name="Oberbeckmann S."/>
            <person name="Bunk B."/>
            <person name="Jeske O."/>
            <person name="Meyerdierks A."/>
            <person name="Storesund J.E."/>
            <person name="Kallscheuer N."/>
            <person name="Luecker S."/>
            <person name="Lage O.M."/>
            <person name="Pohl T."/>
            <person name="Merkel B.J."/>
            <person name="Hornburger P."/>
            <person name="Mueller R.-W."/>
            <person name="Bruemmer F."/>
            <person name="Labrenz M."/>
            <person name="Spormann A.M."/>
            <person name="Op den Camp H."/>
            <person name="Overmann J."/>
            <person name="Amann R."/>
            <person name="Jetten M.S.M."/>
            <person name="Mascher T."/>
            <person name="Medema M.H."/>
            <person name="Devos D.P."/>
            <person name="Kaster A.-K."/>
            <person name="Ovreas L."/>
            <person name="Rohde M."/>
            <person name="Galperin M.Y."/>
            <person name="Jogler C."/>
        </authorList>
    </citation>
    <scope>NUCLEOTIDE SEQUENCE [LARGE SCALE GENOMIC DNA]</scope>
    <source>
        <strain evidence="19 20">ElP</strain>
    </source>
</reference>
<dbReference type="PIRSF" id="PIRSF006337">
    <property type="entry name" value="Trehalose_TreZ"/>
    <property type="match status" value="1"/>
</dbReference>
<dbReference type="InterPro" id="IPR012768">
    <property type="entry name" value="Trehalose_TreZ"/>
</dbReference>
<dbReference type="PANTHER" id="PTHR43651:SF11">
    <property type="entry name" value="MALTO-OLIGOSYLTREHALOSE TREHALOHYDROLASE"/>
    <property type="match status" value="1"/>
</dbReference>
<keyword evidence="6" id="KW-0963">Cytoplasm</keyword>
<dbReference type="PANTHER" id="PTHR43651">
    <property type="entry name" value="1,4-ALPHA-GLUCAN-BRANCHING ENZYME"/>
    <property type="match status" value="1"/>
</dbReference>
<evidence type="ECO:0000256" key="11">
    <source>
        <dbReference type="ARBA" id="ARBA00033284"/>
    </source>
</evidence>
<dbReference type="UniPathway" id="UPA00299"/>
<dbReference type="InterPro" id="IPR014756">
    <property type="entry name" value="Ig_E-set"/>
</dbReference>